<reference evidence="12" key="1">
    <citation type="submission" date="2025-08" db="UniProtKB">
        <authorList>
            <consortium name="Ensembl"/>
        </authorList>
    </citation>
    <scope>IDENTIFICATION</scope>
</reference>
<name>A0A3B5MK89_9TELE</name>
<keyword evidence="3" id="KW-0175">Coiled coil</keyword>
<keyword evidence="2" id="KW-0963">Cytoplasm</keyword>
<evidence type="ECO:0000256" key="5">
    <source>
        <dbReference type="ARBA" id="ARBA00059434"/>
    </source>
</evidence>
<keyword evidence="4" id="KW-0206">Cytoskeleton</keyword>
<dbReference type="GeneTree" id="ENSGT00520000055567"/>
<evidence type="ECO:0000256" key="3">
    <source>
        <dbReference type="ARBA" id="ARBA00023054"/>
    </source>
</evidence>
<evidence type="ECO:0000256" key="9">
    <source>
        <dbReference type="ARBA" id="ARBA00081109"/>
    </source>
</evidence>
<dbReference type="PANTHER" id="PTHR23333:SF4">
    <property type="entry name" value="UBX DOMAIN-CONTAINING PROTEIN 11"/>
    <property type="match status" value="1"/>
</dbReference>
<evidence type="ECO:0000256" key="1">
    <source>
        <dbReference type="ARBA" id="ARBA00004245"/>
    </source>
</evidence>
<feature type="region of interest" description="Disordered" evidence="10">
    <location>
        <begin position="149"/>
        <end position="190"/>
    </location>
</feature>
<comment type="subcellular location">
    <subcellularLocation>
        <location evidence="1">Cytoplasm</location>
        <location evidence="1">Cytoskeleton</location>
    </subcellularLocation>
</comment>
<keyword evidence="13" id="KW-1185">Reference proteome</keyword>
<evidence type="ECO:0000256" key="7">
    <source>
        <dbReference type="ARBA" id="ARBA00073759"/>
    </source>
</evidence>
<reference evidence="12" key="2">
    <citation type="submission" date="2025-09" db="UniProtKB">
        <authorList>
            <consortium name="Ensembl"/>
        </authorList>
    </citation>
    <scope>IDENTIFICATION</scope>
</reference>
<dbReference type="Gene3D" id="3.30.420.210">
    <property type="entry name" value="SEP domain"/>
    <property type="match status" value="1"/>
</dbReference>
<dbReference type="GO" id="GO:0005856">
    <property type="term" value="C:cytoskeleton"/>
    <property type="evidence" value="ECO:0007669"/>
    <property type="project" value="UniProtKB-SubCell"/>
</dbReference>
<dbReference type="SUPFAM" id="SSF102848">
    <property type="entry name" value="NSFL1 (p97 ATPase) cofactor p47, SEP domain"/>
    <property type="match status" value="1"/>
</dbReference>
<dbReference type="GO" id="GO:0043130">
    <property type="term" value="F:ubiquitin binding"/>
    <property type="evidence" value="ECO:0007669"/>
    <property type="project" value="TreeGrafter"/>
</dbReference>
<dbReference type="FunFam" id="3.30.420.210:FF:000003">
    <property type="entry name" value="UBX domain protein 11"/>
    <property type="match status" value="1"/>
</dbReference>
<comment type="subunit">
    <text evidence="6">Interacts with GNA12, GNA13, RND1, RND2 and RND3.</text>
</comment>
<evidence type="ECO:0000256" key="2">
    <source>
        <dbReference type="ARBA" id="ARBA00022490"/>
    </source>
</evidence>
<sequence>EDTSNSEESPQNTLGSHVISAKVYFHPRTDCVSCAGLSPNGGFQMNYDLVLRSIRELNVLAGEGETFVQTTGTGAKLAKKDPIQLKLYRDGIVMFDGPFRSYQEHSTQQCMQDLMDGYFPSELQQRFPDGVPFEVRLCNIFSICKHPVPQQAAKGGSKGRERDQHQGFPEENSAGEKQRSIHQPQTQTSA</sequence>
<dbReference type="Pfam" id="PF08059">
    <property type="entry name" value="SEP"/>
    <property type="match status" value="1"/>
</dbReference>
<evidence type="ECO:0000256" key="6">
    <source>
        <dbReference type="ARBA" id="ARBA00062345"/>
    </source>
</evidence>
<dbReference type="PANTHER" id="PTHR23333">
    <property type="entry name" value="UBX DOMAIN CONTAINING PROTEIN"/>
    <property type="match status" value="1"/>
</dbReference>
<evidence type="ECO:0000256" key="4">
    <source>
        <dbReference type="ARBA" id="ARBA00023212"/>
    </source>
</evidence>
<dbReference type="InterPro" id="IPR036241">
    <property type="entry name" value="NSFL1C_SEP_dom_sf"/>
</dbReference>
<proteinExistence type="predicted"/>
<dbReference type="InterPro" id="IPR012989">
    <property type="entry name" value="SEP_domain"/>
</dbReference>
<feature type="compositionally biased region" description="Polar residues" evidence="10">
    <location>
        <begin position="181"/>
        <end position="190"/>
    </location>
</feature>
<dbReference type="Ensembl" id="ENSXCOT00000021815.1">
    <property type="protein sequence ID" value="ENSXCOP00000021551.1"/>
    <property type="gene ID" value="ENSXCOG00000016133.1"/>
</dbReference>
<dbReference type="AlphaFoldDB" id="A0A3B5MK89"/>
<dbReference type="PROSITE" id="PS51399">
    <property type="entry name" value="SEP"/>
    <property type="match status" value="1"/>
</dbReference>
<dbReference type="GO" id="GO:0043161">
    <property type="term" value="P:proteasome-mediated ubiquitin-dependent protein catabolic process"/>
    <property type="evidence" value="ECO:0007669"/>
    <property type="project" value="TreeGrafter"/>
</dbReference>
<evidence type="ECO:0000313" key="13">
    <source>
        <dbReference type="Proteomes" id="UP000261380"/>
    </source>
</evidence>
<evidence type="ECO:0000259" key="11">
    <source>
        <dbReference type="PROSITE" id="PS51399"/>
    </source>
</evidence>
<feature type="domain" description="SEP" evidence="11">
    <location>
        <begin position="80"/>
        <end position="150"/>
    </location>
</feature>
<protein>
    <recommendedName>
        <fullName evidence="7">UBX domain-containing protein 11</fullName>
    </recommendedName>
    <alternativeName>
        <fullName evidence="9">Socius</fullName>
    </alternativeName>
    <alternativeName>
        <fullName evidence="8">UBX domain-containing protein 5</fullName>
    </alternativeName>
</protein>
<evidence type="ECO:0000313" key="12">
    <source>
        <dbReference type="Ensembl" id="ENSXCOP00000021551.1"/>
    </source>
</evidence>
<comment type="function">
    <text evidence="5">May be involved in the reorganization of actin cytoskeleton mediated by RND1, RND2 and RND3. Promotes RHOA activation mediated by GNA12 and GNA13.</text>
</comment>
<evidence type="ECO:0000256" key="10">
    <source>
        <dbReference type="SAM" id="MobiDB-lite"/>
    </source>
</evidence>
<accession>A0A3B5MK89</accession>
<dbReference type="Proteomes" id="UP000261380">
    <property type="component" value="Unplaced"/>
</dbReference>
<evidence type="ECO:0000256" key="8">
    <source>
        <dbReference type="ARBA" id="ARBA00075811"/>
    </source>
</evidence>
<organism evidence="12 13">
    <name type="scientific">Xiphophorus couchianus</name>
    <name type="common">Monterrey platyfish</name>
    <dbReference type="NCBI Taxonomy" id="32473"/>
    <lineage>
        <taxon>Eukaryota</taxon>
        <taxon>Metazoa</taxon>
        <taxon>Chordata</taxon>
        <taxon>Craniata</taxon>
        <taxon>Vertebrata</taxon>
        <taxon>Euteleostomi</taxon>
        <taxon>Actinopterygii</taxon>
        <taxon>Neopterygii</taxon>
        <taxon>Teleostei</taxon>
        <taxon>Neoteleostei</taxon>
        <taxon>Acanthomorphata</taxon>
        <taxon>Ovalentaria</taxon>
        <taxon>Atherinomorphae</taxon>
        <taxon>Cyprinodontiformes</taxon>
        <taxon>Poeciliidae</taxon>
        <taxon>Poeciliinae</taxon>
        <taxon>Xiphophorus</taxon>
    </lineage>
</organism>